<gene>
    <name evidence="1" type="ordered locus">Slit_0990</name>
</gene>
<evidence type="ECO:0000313" key="2">
    <source>
        <dbReference type="Proteomes" id="UP000001625"/>
    </source>
</evidence>
<name>D5CQ64_SIDLE</name>
<sequence length="136" mass="15430">MEITCYRNPELAREPRFLPAATYNLAHALWSRTSSGCLFVPMRSMQYLAILDAEELIFLDGTRKCWIDIAWRDFHPQDRTSLSDPVAYQAVYYQPAASDLMPRLLAELPRALNELAAKGRFDGQARVIKFAAPGHA</sequence>
<protein>
    <submittedName>
        <fullName evidence="1">Uncharacterized protein</fullName>
    </submittedName>
</protein>
<dbReference type="HOGENOM" id="CLU_120841_0_0_4"/>
<dbReference type="RefSeq" id="WP_013029126.1">
    <property type="nucleotide sequence ID" value="NC_013959.1"/>
</dbReference>
<dbReference type="KEGG" id="slt:Slit_0990"/>
<keyword evidence="2" id="KW-1185">Reference proteome</keyword>
<proteinExistence type="predicted"/>
<dbReference type="Proteomes" id="UP000001625">
    <property type="component" value="Chromosome"/>
</dbReference>
<evidence type="ECO:0000313" key="1">
    <source>
        <dbReference type="EMBL" id="ADE11228.1"/>
    </source>
</evidence>
<accession>D5CQ64</accession>
<dbReference type="AlphaFoldDB" id="D5CQ64"/>
<dbReference type="STRING" id="580332.Slit_0990"/>
<reference evidence="1 2" key="1">
    <citation type="submission" date="2010-03" db="EMBL/GenBank/DDBJ databases">
        <title>Complete sequence of Sideroxydans lithotrophicus ES-1.</title>
        <authorList>
            <consortium name="US DOE Joint Genome Institute"/>
            <person name="Lucas S."/>
            <person name="Copeland A."/>
            <person name="Lapidus A."/>
            <person name="Cheng J.-F."/>
            <person name="Bruce D."/>
            <person name="Goodwin L."/>
            <person name="Pitluck S."/>
            <person name="Munk A.C."/>
            <person name="Detter J.C."/>
            <person name="Han C."/>
            <person name="Tapia R."/>
            <person name="Larimer F."/>
            <person name="Land M."/>
            <person name="Hauser L."/>
            <person name="Kyrpides N."/>
            <person name="Ivanova N."/>
            <person name="Emerson D."/>
            <person name="Woyke T."/>
        </authorList>
    </citation>
    <scope>NUCLEOTIDE SEQUENCE [LARGE SCALE GENOMIC DNA]</scope>
    <source>
        <strain evidence="1 2">ES-1</strain>
    </source>
</reference>
<organism evidence="1 2">
    <name type="scientific">Sideroxydans lithotrophicus (strain ES-1)</name>
    <dbReference type="NCBI Taxonomy" id="580332"/>
    <lineage>
        <taxon>Bacteria</taxon>
        <taxon>Pseudomonadati</taxon>
        <taxon>Pseudomonadota</taxon>
        <taxon>Betaproteobacteria</taxon>
        <taxon>Nitrosomonadales</taxon>
        <taxon>Gallionellaceae</taxon>
        <taxon>Sideroxydans</taxon>
    </lineage>
</organism>
<dbReference type="eggNOG" id="ENOG503140Y">
    <property type="taxonomic scope" value="Bacteria"/>
</dbReference>
<dbReference type="OrthoDB" id="5296242at2"/>
<dbReference type="EMBL" id="CP001965">
    <property type="protein sequence ID" value="ADE11228.1"/>
    <property type="molecule type" value="Genomic_DNA"/>
</dbReference>